<keyword evidence="3 6" id="KW-0238">DNA-binding</keyword>
<evidence type="ECO:0000256" key="5">
    <source>
        <dbReference type="ARBA" id="ARBA00023242"/>
    </source>
</evidence>
<dbReference type="FunFam" id="3.30.1330.80:FF:000003">
    <property type="entry name" value="AT-hook motif nuclear-localized protein 1-like"/>
    <property type="match status" value="1"/>
</dbReference>
<proteinExistence type="evidence at transcript level"/>
<dbReference type="ExpressionAtlas" id="C6T9J9">
    <property type="expression patterns" value="baseline and differential"/>
</dbReference>
<organism evidence="9">
    <name type="scientific">Glycine max</name>
    <name type="common">Soybean</name>
    <name type="synonym">Glycine hispida</name>
    <dbReference type="NCBI Taxonomy" id="3847"/>
    <lineage>
        <taxon>Eukaryota</taxon>
        <taxon>Viridiplantae</taxon>
        <taxon>Streptophyta</taxon>
        <taxon>Embryophyta</taxon>
        <taxon>Tracheophyta</taxon>
        <taxon>Spermatophyta</taxon>
        <taxon>Magnoliopsida</taxon>
        <taxon>eudicotyledons</taxon>
        <taxon>Gunneridae</taxon>
        <taxon>Pentapetalae</taxon>
        <taxon>rosids</taxon>
        <taxon>fabids</taxon>
        <taxon>Fabales</taxon>
        <taxon>Fabaceae</taxon>
        <taxon>Papilionoideae</taxon>
        <taxon>50 kb inversion clade</taxon>
        <taxon>NPAAA clade</taxon>
        <taxon>indigoferoid/millettioid clade</taxon>
        <taxon>Phaseoleae</taxon>
        <taxon>Glycine</taxon>
        <taxon>Glycine subgen. Soja</taxon>
    </lineage>
</organism>
<dbReference type="InterPro" id="IPR039605">
    <property type="entry name" value="AHL"/>
</dbReference>
<evidence type="ECO:0000256" key="1">
    <source>
        <dbReference type="ARBA" id="ARBA00004123"/>
    </source>
</evidence>
<dbReference type="AlphaFoldDB" id="C6T9J9"/>
<evidence type="ECO:0000313" key="9">
    <source>
        <dbReference type="EMBL" id="ACU18501.1"/>
    </source>
</evidence>
<reference evidence="9" key="1">
    <citation type="submission" date="2009-08" db="EMBL/GenBank/DDBJ databases">
        <authorList>
            <person name="Cheung F."/>
            <person name="Xiao Y."/>
            <person name="Chan A."/>
            <person name="Moskal W."/>
            <person name="Town C.D."/>
        </authorList>
    </citation>
    <scope>NUCLEOTIDE SEQUENCE</scope>
</reference>
<dbReference type="PANTHER" id="PTHR31500">
    <property type="entry name" value="AT-HOOK MOTIF NUCLEAR-LOCALIZED PROTEIN 9"/>
    <property type="match status" value="1"/>
</dbReference>
<name>C6T9J9_SOYBN</name>
<dbReference type="GO" id="GO:0005634">
    <property type="term" value="C:nucleus"/>
    <property type="evidence" value="ECO:0007669"/>
    <property type="project" value="UniProtKB-SubCell"/>
</dbReference>
<dbReference type="GO" id="GO:0003680">
    <property type="term" value="F:minor groove of adenine-thymine-rich DNA binding"/>
    <property type="evidence" value="ECO:0007669"/>
    <property type="project" value="UniProtKB-UniRule"/>
</dbReference>
<dbReference type="PROSITE" id="PS51742">
    <property type="entry name" value="PPC"/>
    <property type="match status" value="1"/>
</dbReference>
<evidence type="ECO:0000256" key="4">
    <source>
        <dbReference type="ARBA" id="ARBA00023163"/>
    </source>
</evidence>
<keyword evidence="5 6" id="KW-0539">Nucleus</keyword>
<feature type="domain" description="PPC" evidence="8">
    <location>
        <begin position="1"/>
        <end position="139"/>
    </location>
</feature>
<evidence type="ECO:0000259" key="8">
    <source>
        <dbReference type="PROSITE" id="PS51742"/>
    </source>
</evidence>
<sequence>MGFTPHIITIAVGEDIATKIMAFSQQGPRAICILSANGAVSTVTLRQPSTSGGTATYEERFEIVCLSGSYLVADSGGARNRTVALSVSLASPDGRVIGGGVGGVLIAASPVQVILGSFSWGASKTKIKKKEGSEGAEVAMETDHQTVHNPVAVNSISPNQNLTPTSSLSPWPASRPLDMRNSHIDIDLMRG</sequence>
<evidence type="ECO:0000256" key="3">
    <source>
        <dbReference type="ARBA" id="ARBA00023125"/>
    </source>
</evidence>
<dbReference type="PANTHER" id="PTHR31500:SF9">
    <property type="entry name" value="AT-HOOK MOTIF NUCLEAR-LOCALIZED PROTEIN 9"/>
    <property type="match status" value="1"/>
</dbReference>
<accession>C6T9J9</accession>
<comment type="subcellular location">
    <subcellularLocation>
        <location evidence="1 6">Nucleus</location>
    </subcellularLocation>
</comment>
<dbReference type="CDD" id="cd11378">
    <property type="entry name" value="DUF296"/>
    <property type="match status" value="1"/>
</dbReference>
<dbReference type="InterPro" id="IPR005175">
    <property type="entry name" value="PPC_dom"/>
</dbReference>
<evidence type="ECO:0000256" key="2">
    <source>
        <dbReference type="ARBA" id="ARBA00023015"/>
    </source>
</evidence>
<comment type="function">
    <text evidence="6">Transcription factor that specifically binds AT-rich DNA sequences related to the nuclear matrix attachment regions (MARs).</text>
</comment>
<evidence type="ECO:0000256" key="6">
    <source>
        <dbReference type="RuleBase" id="RU367031"/>
    </source>
</evidence>
<dbReference type="Pfam" id="PF03479">
    <property type="entry name" value="PCC"/>
    <property type="match status" value="1"/>
</dbReference>
<keyword evidence="2 6" id="KW-0805">Transcription regulation</keyword>
<dbReference type="Gene3D" id="3.30.1330.80">
    <property type="entry name" value="Hypothetical protein, similar to alpha- acetolactate decarboxylase, domain 2"/>
    <property type="match status" value="1"/>
</dbReference>
<protein>
    <recommendedName>
        <fullName evidence="6">AT-hook motif nuclear-localized protein</fullName>
    </recommendedName>
</protein>
<dbReference type="SUPFAM" id="SSF117856">
    <property type="entry name" value="AF0104/ALDC/Ptd012-like"/>
    <property type="match status" value="1"/>
</dbReference>
<comment type="domain">
    <text evidence="6">The PPC domain mediates interactions between AHL proteins.</text>
</comment>
<keyword evidence="4 6" id="KW-0804">Transcription</keyword>
<dbReference type="EMBL" id="BT094172">
    <property type="protein sequence ID" value="ACU18501.1"/>
    <property type="molecule type" value="mRNA"/>
</dbReference>
<evidence type="ECO:0000256" key="7">
    <source>
        <dbReference type="SAM" id="MobiDB-lite"/>
    </source>
</evidence>
<feature type="region of interest" description="Disordered" evidence="7">
    <location>
        <begin position="155"/>
        <end position="174"/>
    </location>
</feature>
<feature type="compositionally biased region" description="Polar residues" evidence="7">
    <location>
        <begin position="155"/>
        <end position="169"/>
    </location>
</feature>